<evidence type="ECO:0000256" key="1">
    <source>
        <dbReference type="ARBA" id="ARBA00004141"/>
    </source>
</evidence>
<name>A0AAF0YBR6_9TREE</name>
<keyword evidence="4" id="KW-1133">Transmembrane helix</keyword>
<proteinExistence type="inferred from homology"/>
<feature type="transmembrane region" description="Helical" evidence="4">
    <location>
        <begin position="295"/>
        <end position="316"/>
    </location>
</feature>
<dbReference type="InterPro" id="IPR011701">
    <property type="entry name" value="MFS"/>
</dbReference>
<organism evidence="6 7">
    <name type="scientific">Vanrija pseudolonga</name>
    <dbReference type="NCBI Taxonomy" id="143232"/>
    <lineage>
        <taxon>Eukaryota</taxon>
        <taxon>Fungi</taxon>
        <taxon>Dikarya</taxon>
        <taxon>Basidiomycota</taxon>
        <taxon>Agaricomycotina</taxon>
        <taxon>Tremellomycetes</taxon>
        <taxon>Trichosporonales</taxon>
        <taxon>Trichosporonaceae</taxon>
        <taxon>Vanrija</taxon>
    </lineage>
</organism>
<feature type="domain" description="Major facilitator superfamily (MFS) profile" evidence="5">
    <location>
        <begin position="253"/>
        <end position="504"/>
    </location>
</feature>
<dbReference type="Pfam" id="PF07690">
    <property type="entry name" value="MFS_1"/>
    <property type="match status" value="1"/>
</dbReference>
<feature type="transmembrane region" description="Helical" evidence="4">
    <location>
        <begin position="123"/>
        <end position="145"/>
    </location>
</feature>
<feature type="transmembrane region" description="Helical" evidence="4">
    <location>
        <begin position="355"/>
        <end position="376"/>
    </location>
</feature>
<dbReference type="Gene3D" id="1.20.1250.20">
    <property type="entry name" value="MFS general substrate transporter like domains"/>
    <property type="match status" value="1"/>
</dbReference>
<keyword evidence="7" id="KW-1185">Reference proteome</keyword>
<feature type="transmembrane region" description="Helical" evidence="4">
    <location>
        <begin position="452"/>
        <end position="473"/>
    </location>
</feature>
<dbReference type="GO" id="GO:0016020">
    <property type="term" value="C:membrane"/>
    <property type="evidence" value="ECO:0007669"/>
    <property type="project" value="UniProtKB-SubCell"/>
</dbReference>
<dbReference type="PROSITE" id="PS50850">
    <property type="entry name" value="MFS"/>
    <property type="match status" value="1"/>
</dbReference>
<dbReference type="RefSeq" id="XP_062629089.1">
    <property type="nucleotide sequence ID" value="XM_062773105.1"/>
</dbReference>
<evidence type="ECO:0000256" key="4">
    <source>
        <dbReference type="SAM" id="Phobius"/>
    </source>
</evidence>
<evidence type="ECO:0000256" key="3">
    <source>
        <dbReference type="SAM" id="MobiDB-lite"/>
    </source>
</evidence>
<keyword evidence="4" id="KW-0472">Membrane</keyword>
<dbReference type="InterPro" id="IPR050327">
    <property type="entry name" value="Proton-linked_MCT"/>
</dbReference>
<feature type="transmembrane region" description="Helical" evidence="4">
    <location>
        <begin position="252"/>
        <end position="271"/>
    </location>
</feature>
<evidence type="ECO:0000313" key="7">
    <source>
        <dbReference type="Proteomes" id="UP000827549"/>
    </source>
</evidence>
<feature type="region of interest" description="Disordered" evidence="3">
    <location>
        <begin position="48"/>
        <end position="71"/>
    </location>
</feature>
<dbReference type="PANTHER" id="PTHR11360:SF177">
    <property type="entry name" value="RIBOFLAVIN TRANSPORTER MCH5"/>
    <property type="match status" value="1"/>
</dbReference>
<feature type="transmembrane region" description="Helical" evidence="4">
    <location>
        <begin position="151"/>
        <end position="173"/>
    </location>
</feature>
<dbReference type="EMBL" id="CP086717">
    <property type="protein sequence ID" value="WOO83057.1"/>
    <property type="molecule type" value="Genomic_DNA"/>
</dbReference>
<evidence type="ECO:0000259" key="5">
    <source>
        <dbReference type="PROSITE" id="PS50850"/>
    </source>
</evidence>
<feature type="transmembrane region" description="Helical" evidence="4">
    <location>
        <begin position="185"/>
        <end position="214"/>
    </location>
</feature>
<evidence type="ECO:0000256" key="2">
    <source>
        <dbReference type="ARBA" id="ARBA00006727"/>
    </source>
</evidence>
<feature type="transmembrane region" description="Helical" evidence="4">
    <location>
        <begin position="80"/>
        <end position="102"/>
    </location>
</feature>
<dbReference type="GeneID" id="87809761"/>
<sequence>MATQATHHTTLEEVNNELTLVRTLTPLQRTADDDELIDTLEAKKRELQAGAAADTTGRAPPAPVATPAAPAMDPPPDGGLTAWLVVAGGFLLMFTVFGFVTGQGQLQAYYLKNQLKHYPRSSVAWIASTQMALVFMTALLFGRYFDRHGALHLVLGGVGLMFGSLIALASPLCTAEPLRAVSKEFYQILLSHIAFGLGGGFIYSPATGIAGHWFVKKRPLAISLIVGGGGFGGIVYPIMIRELTNRFKFRDAILIVAGINFVLQAPAIFWMKTRLPPRTPPPLKMLLEPWKEKRYVFMVLGATGVAINLFTPYFNAPVYAASHTKNKTINEYSVAFLQVGSCVGRLVGGPIALKYGIWNTYGTFGFLMSFTIIAMWTGAPVGSAGAVIGLWLFGFTSGATITLTSASMASISPIQQIGMRFAMLWTGVGLGVLIGPPIAGKLITIANGDFKWAGVFCGVTMFVFGWLNVTPGIQNRLRARRERLADAEKGSGASVDTAVGVETK</sequence>
<evidence type="ECO:0000313" key="6">
    <source>
        <dbReference type="EMBL" id="WOO83057.1"/>
    </source>
</evidence>
<dbReference type="InterPro" id="IPR020846">
    <property type="entry name" value="MFS_dom"/>
</dbReference>
<feature type="transmembrane region" description="Helical" evidence="4">
    <location>
        <begin position="388"/>
        <end position="409"/>
    </location>
</feature>
<reference evidence="6" key="1">
    <citation type="submission" date="2023-10" db="EMBL/GenBank/DDBJ databases">
        <authorList>
            <person name="Noh H."/>
        </authorList>
    </citation>
    <scope>NUCLEOTIDE SEQUENCE</scope>
    <source>
        <strain evidence="6">DUCC4014</strain>
    </source>
</reference>
<dbReference type="AlphaFoldDB" id="A0AAF0YBR6"/>
<dbReference type="SUPFAM" id="SSF103473">
    <property type="entry name" value="MFS general substrate transporter"/>
    <property type="match status" value="1"/>
</dbReference>
<accession>A0AAF0YBR6</accession>
<comment type="subcellular location">
    <subcellularLocation>
        <location evidence="1">Membrane</location>
        <topology evidence="1">Multi-pass membrane protein</topology>
    </subcellularLocation>
</comment>
<dbReference type="PANTHER" id="PTHR11360">
    <property type="entry name" value="MONOCARBOXYLATE TRANSPORTER"/>
    <property type="match status" value="1"/>
</dbReference>
<dbReference type="GO" id="GO:0022857">
    <property type="term" value="F:transmembrane transporter activity"/>
    <property type="evidence" value="ECO:0007669"/>
    <property type="project" value="InterPro"/>
</dbReference>
<keyword evidence="4" id="KW-0812">Transmembrane</keyword>
<dbReference type="Proteomes" id="UP000827549">
    <property type="component" value="Chromosome 4"/>
</dbReference>
<feature type="transmembrane region" description="Helical" evidence="4">
    <location>
        <begin position="220"/>
        <end position="240"/>
    </location>
</feature>
<comment type="similarity">
    <text evidence="2">Belongs to the major facilitator superfamily. Monocarboxylate porter (TC 2.A.1.13) family.</text>
</comment>
<feature type="transmembrane region" description="Helical" evidence="4">
    <location>
        <begin position="421"/>
        <end position="440"/>
    </location>
</feature>
<dbReference type="InterPro" id="IPR036259">
    <property type="entry name" value="MFS_trans_sf"/>
</dbReference>
<gene>
    <name evidence="6" type="primary">asaE_10</name>
    <name evidence="6" type="ORF">LOC62_04G006539</name>
</gene>
<protein>
    <submittedName>
        <fullName evidence="6">MFS transporter asaE</fullName>
    </submittedName>
</protein>